<dbReference type="PANTHER" id="PTHR10903">
    <property type="entry name" value="GTPASE, IMAP FAMILY MEMBER-RELATED"/>
    <property type="match status" value="1"/>
</dbReference>
<evidence type="ECO:0000313" key="18">
    <source>
        <dbReference type="Ensembl" id="ENSCVAP00000030343.1"/>
    </source>
</evidence>
<sequence>MASSEEPHLRIVLVGKTGVGKSATGNTLLGKKVFKSKLSTSSLTTECQKEVGQFGAQTLAVIDTPGLFDTSKTEQGVKTEITRCMSLASPGPHVFMVVIQPGRFTKEEQETVNIIQQMFGDQATRFTMALFTRGDDLEAEERPIEEIIEGNPFLMRFVNQCLGGYHVLNNRDGDPEQVKQLLSKINTMVQRNDGRCFSNEMFEEAEKPIKEETQRLLAENPGSDLRVVLVGQERVGKSSAGNTILGKKEFECRLIWTPLTLKSKKVEGIVEGRRVSVVDTPGLFSSQLSAKQVKKQLNKAVKLSSPGPHVFLLTIQLGMLSREEEESMEKLQEMLSPDVSKHTMLLFTYGDKLEETDMAQFIREDTNLQKLLSNCSGKYHVFNNKKMEDREQVHELLDKIQEISQNGSLSYQREGPIESISRGILEGCERLMSDFYSLFTRGQTSEEVHNSEERPKKSSFKKRNSKKEKRA</sequence>
<evidence type="ECO:0000256" key="1">
    <source>
        <dbReference type="ARBA" id="ARBA00004173"/>
    </source>
</evidence>
<dbReference type="Proteomes" id="UP000265020">
    <property type="component" value="Unassembled WGS sequence"/>
</dbReference>
<dbReference type="InterPro" id="IPR006703">
    <property type="entry name" value="G_AIG1"/>
</dbReference>
<dbReference type="GO" id="GO:0005525">
    <property type="term" value="F:GTP binding"/>
    <property type="evidence" value="ECO:0007669"/>
    <property type="project" value="UniProtKB-KW"/>
</dbReference>
<dbReference type="PANTHER" id="PTHR10903:SF186">
    <property type="entry name" value="GTPASE IMAP FAMILY MEMBER 4-LIKE-RELATED"/>
    <property type="match status" value="1"/>
</dbReference>
<feature type="compositionally biased region" description="Basic and acidic residues" evidence="16">
    <location>
        <begin position="444"/>
        <end position="456"/>
    </location>
</feature>
<dbReference type="AlphaFoldDB" id="A0A3Q2ECW6"/>
<evidence type="ECO:0000256" key="2">
    <source>
        <dbReference type="ARBA" id="ARBA00004240"/>
    </source>
</evidence>
<reference evidence="18" key="1">
    <citation type="submission" date="2025-08" db="UniProtKB">
        <authorList>
            <consortium name="Ensembl"/>
        </authorList>
    </citation>
    <scope>IDENTIFICATION</scope>
</reference>
<dbReference type="CDD" id="cd01852">
    <property type="entry name" value="AIG1"/>
    <property type="match status" value="1"/>
</dbReference>
<dbReference type="GO" id="GO:0005829">
    <property type="term" value="C:cytosol"/>
    <property type="evidence" value="ECO:0007669"/>
    <property type="project" value="UniProtKB-SubCell"/>
</dbReference>
<evidence type="ECO:0000256" key="7">
    <source>
        <dbReference type="ARBA" id="ARBA00022737"/>
    </source>
</evidence>
<keyword evidence="8" id="KW-0547">Nucleotide-binding</keyword>
<dbReference type="OMA" id="HGCLMEI"/>
<name>A0A3Q2ECW6_CYPVA</name>
<feature type="region of interest" description="Disordered" evidence="16">
    <location>
        <begin position="443"/>
        <end position="471"/>
    </location>
</feature>
<evidence type="ECO:0000256" key="10">
    <source>
        <dbReference type="ARBA" id="ARBA00023034"/>
    </source>
</evidence>
<keyword evidence="10" id="KW-0333">Golgi apparatus</keyword>
<feature type="domain" description="AIG1-type G" evidence="17">
    <location>
        <begin position="222"/>
        <end position="421"/>
    </location>
</feature>
<comment type="similarity">
    <text evidence="5">Belongs to the TRAFAC class TrmE-Era-EngA-EngB-Septin-like GTPase superfamily. AIG1/Toc34/Toc159-like paraseptin GTPase family. IAN subfamily.</text>
</comment>
<accession>A0A3Q2ECW6</accession>
<evidence type="ECO:0000256" key="12">
    <source>
        <dbReference type="ARBA" id="ARBA00023134"/>
    </source>
</evidence>
<evidence type="ECO:0000256" key="15">
    <source>
        <dbReference type="ARBA" id="ARBA00077278"/>
    </source>
</evidence>
<reference evidence="18" key="2">
    <citation type="submission" date="2025-09" db="UniProtKB">
        <authorList>
            <consortium name="Ensembl"/>
        </authorList>
    </citation>
    <scope>IDENTIFICATION</scope>
</reference>
<dbReference type="STRING" id="28743.ENSCVAP00000030343"/>
<dbReference type="InterPro" id="IPR027417">
    <property type="entry name" value="P-loop_NTPase"/>
</dbReference>
<evidence type="ECO:0000256" key="14">
    <source>
        <dbReference type="ARBA" id="ARBA00073539"/>
    </source>
</evidence>
<evidence type="ECO:0000256" key="4">
    <source>
        <dbReference type="ARBA" id="ARBA00004555"/>
    </source>
</evidence>
<dbReference type="FunFam" id="3.40.50.300:FF:000536">
    <property type="entry name" value="GTPase IMAP family member 8"/>
    <property type="match status" value="1"/>
</dbReference>
<keyword evidence="12" id="KW-0342">GTP-binding</keyword>
<keyword evidence="9" id="KW-0256">Endoplasmic reticulum</keyword>
<evidence type="ECO:0000256" key="8">
    <source>
        <dbReference type="ARBA" id="ARBA00022741"/>
    </source>
</evidence>
<keyword evidence="7" id="KW-0677">Repeat</keyword>
<dbReference type="GO" id="GO:0005794">
    <property type="term" value="C:Golgi apparatus"/>
    <property type="evidence" value="ECO:0007669"/>
    <property type="project" value="UniProtKB-SubCell"/>
</dbReference>
<dbReference type="SUPFAM" id="SSF52540">
    <property type="entry name" value="P-loop containing nucleoside triphosphate hydrolases"/>
    <property type="match status" value="2"/>
</dbReference>
<feature type="compositionally biased region" description="Basic residues" evidence="16">
    <location>
        <begin position="457"/>
        <end position="471"/>
    </location>
</feature>
<evidence type="ECO:0000256" key="13">
    <source>
        <dbReference type="ARBA" id="ARBA00056809"/>
    </source>
</evidence>
<organism evidence="18 19">
    <name type="scientific">Cyprinodon variegatus</name>
    <name type="common">Sheepshead minnow</name>
    <dbReference type="NCBI Taxonomy" id="28743"/>
    <lineage>
        <taxon>Eukaryota</taxon>
        <taxon>Metazoa</taxon>
        <taxon>Chordata</taxon>
        <taxon>Craniata</taxon>
        <taxon>Vertebrata</taxon>
        <taxon>Euteleostomi</taxon>
        <taxon>Actinopterygii</taxon>
        <taxon>Neopterygii</taxon>
        <taxon>Teleostei</taxon>
        <taxon>Neoteleostei</taxon>
        <taxon>Acanthomorphata</taxon>
        <taxon>Ovalentaria</taxon>
        <taxon>Atherinomorphae</taxon>
        <taxon>Cyprinodontiformes</taxon>
        <taxon>Cyprinodontidae</taxon>
        <taxon>Cyprinodon</taxon>
    </lineage>
</organism>
<dbReference type="Pfam" id="PF04548">
    <property type="entry name" value="AIG1"/>
    <property type="match status" value="2"/>
</dbReference>
<proteinExistence type="inferred from homology"/>
<evidence type="ECO:0000256" key="16">
    <source>
        <dbReference type="SAM" id="MobiDB-lite"/>
    </source>
</evidence>
<feature type="domain" description="AIG1-type G" evidence="17">
    <location>
        <begin position="6"/>
        <end position="206"/>
    </location>
</feature>
<evidence type="ECO:0000256" key="9">
    <source>
        <dbReference type="ARBA" id="ARBA00022824"/>
    </source>
</evidence>
<comment type="subcellular location">
    <subcellularLocation>
        <location evidence="3">Cytoplasm</location>
        <location evidence="3">Cytosol</location>
    </subcellularLocation>
    <subcellularLocation>
        <location evidence="2">Endoplasmic reticulum</location>
    </subcellularLocation>
    <subcellularLocation>
        <location evidence="4">Golgi apparatus</location>
    </subcellularLocation>
    <subcellularLocation>
        <location evidence="1">Mitochondrion</location>
    </subcellularLocation>
</comment>
<keyword evidence="19" id="KW-1185">Reference proteome</keyword>
<evidence type="ECO:0000259" key="17">
    <source>
        <dbReference type="PROSITE" id="PS51720"/>
    </source>
</evidence>
<keyword evidence="6" id="KW-0963">Cytoplasm</keyword>
<dbReference type="Ensembl" id="ENSCVAT00000024160.1">
    <property type="protein sequence ID" value="ENSCVAP00000030343.1"/>
    <property type="gene ID" value="ENSCVAG00000018802.1"/>
</dbReference>
<protein>
    <recommendedName>
        <fullName evidence="14">GTPase IMAP family member 8</fullName>
    </recommendedName>
    <alternativeName>
        <fullName evidence="15">Immune-associated nucleotide-binding protein 9</fullName>
    </alternativeName>
</protein>
<dbReference type="Gene3D" id="3.40.50.300">
    <property type="entry name" value="P-loop containing nucleotide triphosphate hydrolases"/>
    <property type="match status" value="2"/>
</dbReference>
<dbReference type="InterPro" id="IPR045058">
    <property type="entry name" value="GIMA/IAN/Toc"/>
</dbReference>
<dbReference type="GO" id="GO:0005739">
    <property type="term" value="C:mitochondrion"/>
    <property type="evidence" value="ECO:0007669"/>
    <property type="project" value="UniProtKB-SubCell"/>
</dbReference>
<evidence type="ECO:0000313" key="19">
    <source>
        <dbReference type="Proteomes" id="UP000265020"/>
    </source>
</evidence>
<keyword evidence="11" id="KW-0496">Mitochondrion</keyword>
<dbReference type="PROSITE" id="PS51720">
    <property type="entry name" value="G_AIG1"/>
    <property type="match status" value="2"/>
</dbReference>
<evidence type="ECO:0000256" key="5">
    <source>
        <dbReference type="ARBA" id="ARBA00008535"/>
    </source>
</evidence>
<evidence type="ECO:0000256" key="6">
    <source>
        <dbReference type="ARBA" id="ARBA00022490"/>
    </source>
</evidence>
<comment type="function">
    <text evidence="13">Exerts an anti-apoptotic effect in the immune system and is involved in responses to infections.</text>
</comment>
<evidence type="ECO:0000256" key="3">
    <source>
        <dbReference type="ARBA" id="ARBA00004514"/>
    </source>
</evidence>
<evidence type="ECO:0000256" key="11">
    <source>
        <dbReference type="ARBA" id="ARBA00023128"/>
    </source>
</evidence>
<dbReference type="FunFam" id="3.40.50.300:FF:000366">
    <property type="entry name" value="GTPase, IMAP family member 2"/>
    <property type="match status" value="1"/>
</dbReference>
<dbReference type="GO" id="GO:0005783">
    <property type="term" value="C:endoplasmic reticulum"/>
    <property type="evidence" value="ECO:0007669"/>
    <property type="project" value="UniProtKB-SubCell"/>
</dbReference>
<dbReference type="GeneTree" id="ENSGT01120000271858"/>